<evidence type="ECO:0000313" key="4">
    <source>
        <dbReference type="Proteomes" id="UP001604267"/>
    </source>
</evidence>
<evidence type="ECO:0000256" key="1">
    <source>
        <dbReference type="SAM" id="SignalP"/>
    </source>
</evidence>
<feature type="signal peptide" evidence="1">
    <location>
        <begin position="1"/>
        <end position="28"/>
    </location>
</feature>
<feature type="chain" id="PRO_5047188434" evidence="1">
    <location>
        <begin position="29"/>
        <end position="128"/>
    </location>
</feature>
<protein>
    <submittedName>
        <fullName evidence="3">Beta/gamma crystallin domain-containing protein</fullName>
    </submittedName>
</protein>
<organism evidence="3 4">
    <name type="scientific">Streptomyces cinerochromogenes</name>
    <dbReference type="NCBI Taxonomy" id="66422"/>
    <lineage>
        <taxon>Bacteria</taxon>
        <taxon>Bacillati</taxon>
        <taxon>Actinomycetota</taxon>
        <taxon>Actinomycetes</taxon>
        <taxon>Kitasatosporales</taxon>
        <taxon>Streptomycetaceae</taxon>
        <taxon>Streptomyces</taxon>
    </lineage>
</organism>
<dbReference type="SUPFAM" id="SSF49695">
    <property type="entry name" value="gamma-Crystallin-like"/>
    <property type="match status" value="1"/>
</dbReference>
<dbReference type="InterPro" id="IPR015791">
    <property type="entry name" value="Antimic/Inh_G_crystallin-like"/>
</dbReference>
<keyword evidence="4" id="KW-1185">Reference proteome</keyword>
<accession>A0ABW7BE12</accession>
<reference evidence="3 4" key="1">
    <citation type="submission" date="2024-10" db="EMBL/GenBank/DDBJ databases">
        <title>The Natural Products Discovery Center: Release of the First 8490 Sequenced Strains for Exploring Actinobacteria Biosynthetic Diversity.</title>
        <authorList>
            <person name="Kalkreuter E."/>
            <person name="Kautsar S.A."/>
            <person name="Yang D."/>
            <person name="Bader C.D."/>
            <person name="Teijaro C.N."/>
            <person name="Fluegel L."/>
            <person name="Davis C.M."/>
            <person name="Simpson J.R."/>
            <person name="Lauterbach L."/>
            <person name="Steele A.D."/>
            <person name="Gui C."/>
            <person name="Meng S."/>
            <person name="Li G."/>
            <person name="Viehrig K."/>
            <person name="Ye F."/>
            <person name="Su P."/>
            <person name="Kiefer A.F."/>
            <person name="Nichols A."/>
            <person name="Cepeda A.J."/>
            <person name="Yan W."/>
            <person name="Fan B."/>
            <person name="Jiang Y."/>
            <person name="Adhikari A."/>
            <person name="Zheng C.-J."/>
            <person name="Schuster L."/>
            <person name="Cowan T.M."/>
            <person name="Smanski M.J."/>
            <person name="Chevrette M.G."/>
            <person name="De Carvalho L.P.S."/>
            <person name="Shen B."/>
        </authorList>
    </citation>
    <scope>NUCLEOTIDE SEQUENCE [LARGE SCALE GENOMIC DNA]</scope>
    <source>
        <strain evidence="3 4">NPDC048320</strain>
    </source>
</reference>
<dbReference type="EMBL" id="JBICYV010000013">
    <property type="protein sequence ID" value="MFG3013925.1"/>
    <property type="molecule type" value="Genomic_DNA"/>
</dbReference>
<keyword evidence="1" id="KW-0732">Signal</keyword>
<comment type="caution">
    <text evidence="3">The sequence shown here is derived from an EMBL/GenBank/DDBJ whole genome shotgun (WGS) entry which is preliminary data.</text>
</comment>
<name>A0ABW7BE12_9ACTN</name>
<evidence type="ECO:0000259" key="2">
    <source>
        <dbReference type="Pfam" id="PF09076"/>
    </source>
</evidence>
<dbReference type="RefSeq" id="WP_392819973.1">
    <property type="nucleotide sequence ID" value="NZ_JBICYV010000013.1"/>
</dbReference>
<proteinExistence type="predicted"/>
<dbReference type="InterPro" id="IPR015161">
    <property type="entry name" value="Sklp_toxin_b/g_crystallin"/>
</dbReference>
<feature type="domain" description="Streptomyces killer toxin-like beta/gamma crystallin" evidence="2">
    <location>
        <begin position="54"/>
        <end position="116"/>
    </location>
</feature>
<dbReference type="InterPro" id="IPR011024">
    <property type="entry name" value="G_crystallin-like"/>
</dbReference>
<sequence>MKFSVRRTLGVAAVSAAALAATVVPATAASASPSTASAIGPTINRTDCNENSYLEIHNNDGRDTLCFANAGTIPVAIYGVNWVESGNNVVTLQFQRNLSDPRLETVTLQKWSSWNPGHIHEILSIRIH</sequence>
<dbReference type="Pfam" id="PF09076">
    <property type="entry name" value="Crystall_2"/>
    <property type="match status" value="1"/>
</dbReference>
<gene>
    <name evidence="3" type="ORF">ACGFZB_26545</name>
</gene>
<dbReference type="Gene3D" id="2.60.20.30">
    <property type="match status" value="1"/>
</dbReference>
<dbReference type="Proteomes" id="UP001604267">
    <property type="component" value="Unassembled WGS sequence"/>
</dbReference>
<evidence type="ECO:0000313" key="3">
    <source>
        <dbReference type="EMBL" id="MFG3013925.1"/>
    </source>
</evidence>